<dbReference type="EMBL" id="CALTRL010002562">
    <property type="protein sequence ID" value="CAH7676032.1"/>
    <property type="molecule type" value="Genomic_DNA"/>
</dbReference>
<protein>
    <submittedName>
        <fullName evidence="2">Expressed protein</fullName>
    </submittedName>
</protein>
<evidence type="ECO:0000313" key="2">
    <source>
        <dbReference type="EMBL" id="CAH7676032.1"/>
    </source>
</evidence>
<evidence type="ECO:0000256" key="1">
    <source>
        <dbReference type="SAM" id="MobiDB-lite"/>
    </source>
</evidence>
<gene>
    <name evidence="2" type="ORF">PPACK8108_LOCUS11133</name>
</gene>
<comment type="caution">
    <text evidence="2">The sequence shown here is derived from an EMBL/GenBank/DDBJ whole genome shotgun (WGS) entry which is preliminary data.</text>
</comment>
<accession>A0AAV0AZJ6</accession>
<keyword evidence="3" id="KW-1185">Reference proteome</keyword>
<name>A0AAV0AZJ6_PHAPC</name>
<dbReference type="AlphaFoldDB" id="A0AAV0AZJ6"/>
<organism evidence="2 3">
    <name type="scientific">Phakopsora pachyrhizi</name>
    <name type="common">Asian soybean rust disease fungus</name>
    <dbReference type="NCBI Taxonomy" id="170000"/>
    <lineage>
        <taxon>Eukaryota</taxon>
        <taxon>Fungi</taxon>
        <taxon>Dikarya</taxon>
        <taxon>Basidiomycota</taxon>
        <taxon>Pucciniomycotina</taxon>
        <taxon>Pucciniomycetes</taxon>
        <taxon>Pucciniales</taxon>
        <taxon>Phakopsoraceae</taxon>
        <taxon>Phakopsora</taxon>
    </lineage>
</organism>
<evidence type="ECO:0000313" key="3">
    <source>
        <dbReference type="Proteomes" id="UP001153365"/>
    </source>
</evidence>
<dbReference type="Proteomes" id="UP001153365">
    <property type="component" value="Unassembled WGS sequence"/>
</dbReference>
<feature type="region of interest" description="Disordered" evidence="1">
    <location>
        <begin position="1"/>
        <end position="81"/>
    </location>
</feature>
<proteinExistence type="predicted"/>
<reference evidence="2" key="1">
    <citation type="submission" date="2022-06" db="EMBL/GenBank/DDBJ databases">
        <authorList>
            <consortium name="SYNGENTA / RWTH Aachen University"/>
        </authorList>
    </citation>
    <scope>NUCLEOTIDE SEQUENCE</scope>
</reference>
<feature type="compositionally biased region" description="Polar residues" evidence="1">
    <location>
        <begin position="61"/>
        <end position="74"/>
    </location>
</feature>
<feature type="compositionally biased region" description="Low complexity" evidence="1">
    <location>
        <begin position="8"/>
        <end position="53"/>
    </location>
</feature>
<sequence length="512" mass="56925">MIICFRQTPEPSDSTPSSSASDPSTILSPTSPVTTIATTTSQSPQPLTPSASPIKFEPRDQNSAPNRGDLSNTSDEPDVAGSELSHVHFNSIVNIIPNQSDDDSSDEGELESAREIFHRTRLEIEEDEQFIPSAPRELKLVIPSITRKPSRKTLRLEEEERLRRWRETPGAGKSSLKSPLSPLCRRCPTQSLKRTPTPGTQLISNGAHRSQSAISPNPNPFPFTLKTVTDTEVSEDTICNIVPEDECPTSDKRAYGRSQHDIDSTLVEPWSHTILGDSTKPKSCEPVSNASQFNGSKSLSQRSRPWSWILQKICSSTNSFKYSVGIGSKRLPNRFWNKRPPPGKVNLTSESEPCLLHESAQVLCPPPNSARWPITRLSMAASSVPNLLLQYNDNEDGQADGNCNFKELEERRADGLEDLVGQDSRFKLNESHVLLMKPREEEFRGRVKTKYGRRTVNLRSCCKECHTAAQLGLNPNHQIVFSPGALKHFKTKCWIIEGSMKSKLANQSANFT</sequence>